<organism evidence="3 4">
    <name type="scientific">Nicotiana sylvestris</name>
    <name type="common">Wood tobacco</name>
    <name type="synonym">South American tobacco</name>
    <dbReference type="NCBI Taxonomy" id="4096"/>
    <lineage>
        <taxon>Eukaryota</taxon>
        <taxon>Viridiplantae</taxon>
        <taxon>Streptophyta</taxon>
        <taxon>Embryophyta</taxon>
        <taxon>Tracheophyta</taxon>
        <taxon>Spermatophyta</taxon>
        <taxon>Magnoliopsida</taxon>
        <taxon>eudicotyledons</taxon>
        <taxon>Gunneridae</taxon>
        <taxon>Pentapetalae</taxon>
        <taxon>asterids</taxon>
        <taxon>lamiids</taxon>
        <taxon>Solanales</taxon>
        <taxon>Solanaceae</taxon>
        <taxon>Nicotianoideae</taxon>
        <taxon>Nicotianeae</taxon>
        <taxon>Nicotiana</taxon>
    </lineage>
</organism>
<reference evidence="3" key="1">
    <citation type="journal article" date="2013" name="Genome Biol.">
        <title>Reference genomes and transcriptomes of Nicotiana sylvestris and Nicotiana tomentosiformis.</title>
        <authorList>
            <person name="Sierro N."/>
            <person name="Battey J.N."/>
            <person name="Ouadi S."/>
            <person name="Bovet L."/>
            <person name="Goepfert S."/>
            <person name="Bakaher N."/>
            <person name="Peitsch M.C."/>
            <person name="Ivanov N.V."/>
        </authorList>
    </citation>
    <scope>NUCLEOTIDE SEQUENCE [LARGE SCALE GENOMIC DNA]</scope>
</reference>
<accession>A0A1U7XDM3</accession>
<feature type="compositionally biased region" description="Acidic residues" evidence="2">
    <location>
        <begin position="413"/>
        <end position="428"/>
    </location>
</feature>
<feature type="coiled-coil region" evidence="1">
    <location>
        <begin position="302"/>
        <end position="361"/>
    </location>
</feature>
<feature type="region of interest" description="Disordered" evidence="2">
    <location>
        <begin position="396"/>
        <end position="428"/>
    </location>
</feature>
<evidence type="ECO:0000313" key="4">
    <source>
        <dbReference type="RefSeq" id="XP_009787756.1"/>
    </source>
</evidence>
<feature type="compositionally biased region" description="Basic and acidic residues" evidence="2">
    <location>
        <begin position="110"/>
        <end position="120"/>
    </location>
</feature>
<reference evidence="4" key="2">
    <citation type="submission" date="2025-08" db="UniProtKB">
        <authorList>
            <consortium name="RefSeq"/>
        </authorList>
    </citation>
    <scope>IDENTIFICATION</scope>
    <source>
        <tissue evidence="4">Leaf</tissue>
    </source>
</reference>
<feature type="compositionally biased region" description="Basic and acidic residues" evidence="2">
    <location>
        <begin position="159"/>
        <end position="168"/>
    </location>
</feature>
<gene>
    <name evidence="4" type="primary">LOC104235644</name>
</gene>
<dbReference type="RefSeq" id="XP_009787756.1">
    <property type="nucleotide sequence ID" value="XM_009789454.1"/>
</dbReference>
<keyword evidence="3" id="KW-1185">Reference proteome</keyword>
<feature type="region of interest" description="Disordered" evidence="2">
    <location>
        <begin position="88"/>
        <end position="181"/>
    </location>
</feature>
<evidence type="ECO:0000313" key="3">
    <source>
        <dbReference type="Proteomes" id="UP000189701"/>
    </source>
</evidence>
<protein>
    <submittedName>
        <fullName evidence="4">Eukaryotic translation initiation factor 5B-like</fullName>
    </submittedName>
</protein>
<dbReference type="Proteomes" id="UP000189701">
    <property type="component" value="Unplaced"/>
</dbReference>
<keyword evidence="1" id="KW-0175">Coiled coil</keyword>
<name>A0A1U7XDM3_NICSY</name>
<feature type="coiled-coil region" evidence="1">
    <location>
        <begin position="200"/>
        <end position="255"/>
    </location>
</feature>
<dbReference type="AlphaFoldDB" id="A0A1U7XDM3"/>
<sequence length="428" mass="48670">MLRYFSSKAEGLEFTLNHLIRLYRPQLFRGLIKLQHQSSKALFASNDEDKYRGWMSRCCLDTPCGHRPRGLGPKISCIGVVSEMRQALPEEETESPIPKMGKDNKRKRASKPEDPQDKKAPAQRLRKKFIHVDVDSVHQFPDDEENEGEVSTLVPRTRKPVEAAKPSEPETSPHGNKRRSSLNDASTLFEEAHRLFSQAITKFKAELSQCEAELKKSSDEEKALRLLCDQKEEEIKDLRADLAKARENEAELDKQVKADCNRWKENIDWLVADKVDALAQLASAETQLRGIKVTNLAQAKKIKELEVKLTEAGAKIAEARAEVERTNATTDKTINVYLRYAEAVQTELREASNREKRSKELAKCQSWRETLEEIHARGFDLTEEITQIRELETNARFLISSDDEDSANGSEGREDEDGVPEEEVPEDA</sequence>
<evidence type="ECO:0000256" key="2">
    <source>
        <dbReference type="SAM" id="MobiDB-lite"/>
    </source>
</evidence>
<proteinExistence type="predicted"/>
<evidence type="ECO:0000256" key="1">
    <source>
        <dbReference type="SAM" id="Coils"/>
    </source>
</evidence>
<dbReference type="OrthoDB" id="10506849at2759"/>